<feature type="transmembrane region" description="Helical" evidence="6">
    <location>
        <begin position="100"/>
        <end position="122"/>
    </location>
</feature>
<feature type="transmembrane region" description="Helical" evidence="6">
    <location>
        <begin position="61"/>
        <end position="88"/>
    </location>
</feature>
<evidence type="ECO:0000256" key="6">
    <source>
        <dbReference type="SAM" id="Phobius"/>
    </source>
</evidence>
<dbReference type="InterPro" id="IPR000276">
    <property type="entry name" value="GPCR_Rhodpsn"/>
</dbReference>
<dbReference type="Pfam" id="PF00001">
    <property type="entry name" value="7tm_1"/>
    <property type="match status" value="1"/>
</dbReference>
<feature type="transmembrane region" description="Helical" evidence="6">
    <location>
        <begin position="283"/>
        <end position="304"/>
    </location>
</feature>
<keyword evidence="3 6" id="KW-1133">Transmembrane helix</keyword>
<evidence type="ECO:0000256" key="1">
    <source>
        <dbReference type="ARBA" id="ARBA00004370"/>
    </source>
</evidence>
<keyword evidence="2 5" id="KW-0812">Transmembrane</keyword>
<keyword evidence="4 6" id="KW-0472">Membrane</keyword>
<dbReference type="InterPro" id="IPR017452">
    <property type="entry name" value="GPCR_Rhodpsn_7TM"/>
</dbReference>
<dbReference type="PROSITE" id="PS00237">
    <property type="entry name" value="G_PROTEIN_RECEP_F1_1"/>
    <property type="match status" value="1"/>
</dbReference>
<dbReference type="CDD" id="cd00637">
    <property type="entry name" value="7tm_classA_rhodopsin-like"/>
    <property type="match status" value="1"/>
</dbReference>
<dbReference type="GO" id="GO:0016020">
    <property type="term" value="C:membrane"/>
    <property type="evidence" value="ECO:0007669"/>
    <property type="project" value="UniProtKB-SubCell"/>
</dbReference>
<keyword evidence="5" id="KW-0297">G-protein coupled receptor</keyword>
<feature type="transmembrane region" description="Helical" evidence="6">
    <location>
        <begin position="316"/>
        <end position="336"/>
    </location>
</feature>
<proteinExistence type="inferred from homology"/>
<feature type="transmembrane region" description="Helical" evidence="6">
    <location>
        <begin position="142"/>
        <end position="164"/>
    </location>
</feature>
<dbReference type="PRINTS" id="PR00237">
    <property type="entry name" value="GPCRRHODOPSN"/>
</dbReference>
<sequence>MVTDQAGNVTDIYMELYTELYTDWSTGTPDTQLRISDEAVTAEINGTDAAEDHNGWMFEPFVLSAFVILQIIIAVLGIVGNIFVLLATSRGKKNLKTTNILVCALAVADLLTSFMILPYPNVQSVPKTILGELYCKVVASRFFMWTSVVASIFTLTAISIERYLAISHPFFHRRAVTRKGIRTTIVIIWIVAFFLNINPFFVEYVDSHSCVFKYRHRDLAGREFYGGIVFLTEFLTPSAIMMTTHILASRTLNRGLARFKNTQGCAGPRANLIVAKKRNMDSLLIIFLTFVMCWGPYQVLFLLFNSGVLDHTYLEGVAYSCTVLLALFHSCANPLIYTIRFPIFRSVILSMLSCCGDSGMDKNARVNMFMSDDTI</sequence>
<organism evidence="8 9">
    <name type="scientific">Strongylocentrotus purpuratus</name>
    <name type="common">Purple sea urchin</name>
    <dbReference type="NCBI Taxonomy" id="7668"/>
    <lineage>
        <taxon>Eukaryota</taxon>
        <taxon>Metazoa</taxon>
        <taxon>Echinodermata</taxon>
        <taxon>Eleutherozoa</taxon>
        <taxon>Echinozoa</taxon>
        <taxon>Echinoidea</taxon>
        <taxon>Euechinoidea</taxon>
        <taxon>Echinacea</taxon>
        <taxon>Camarodonta</taxon>
        <taxon>Echinidea</taxon>
        <taxon>Strongylocentrotidae</taxon>
        <taxon>Strongylocentrotus</taxon>
    </lineage>
</organism>
<feature type="transmembrane region" description="Helical" evidence="6">
    <location>
        <begin position="224"/>
        <end position="248"/>
    </location>
</feature>
<name>A0A7M7HMB0_STRPU</name>
<evidence type="ECO:0000313" key="9">
    <source>
        <dbReference type="Proteomes" id="UP000007110"/>
    </source>
</evidence>
<dbReference type="RefSeq" id="XP_011680568.2">
    <property type="nucleotide sequence ID" value="XM_011682266.2"/>
</dbReference>
<feature type="domain" description="G-protein coupled receptors family 1 profile" evidence="7">
    <location>
        <begin position="80"/>
        <end position="337"/>
    </location>
</feature>
<dbReference type="EnsemblMetazoa" id="XM_011682266">
    <property type="protein sequence ID" value="XP_011680568"/>
    <property type="gene ID" value="LOC100889602"/>
</dbReference>
<accession>A0A7M7HMB0</accession>
<comment type="similarity">
    <text evidence="5">Belongs to the G-protein coupled receptor 1 family.</text>
</comment>
<keyword evidence="5" id="KW-0807">Transducer</keyword>
<evidence type="ECO:0000256" key="2">
    <source>
        <dbReference type="ARBA" id="ARBA00022692"/>
    </source>
</evidence>
<dbReference type="AlphaFoldDB" id="A0A7M7HMB0"/>
<reference evidence="8" key="2">
    <citation type="submission" date="2021-01" db="UniProtKB">
        <authorList>
            <consortium name="EnsemblMetazoa"/>
        </authorList>
    </citation>
    <scope>IDENTIFICATION</scope>
</reference>
<feature type="transmembrane region" description="Helical" evidence="6">
    <location>
        <begin position="185"/>
        <end position="204"/>
    </location>
</feature>
<dbReference type="OrthoDB" id="10042731at2759"/>
<evidence type="ECO:0000256" key="4">
    <source>
        <dbReference type="ARBA" id="ARBA00023136"/>
    </source>
</evidence>
<dbReference type="GeneID" id="100889602"/>
<dbReference type="GO" id="GO:0004930">
    <property type="term" value="F:G protein-coupled receptor activity"/>
    <property type="evidence" value="ECO:0007669"/>
    <property type="project" value="UniProtKB-KW"/>
</dbReference>
<evidence type="ECO:0000256" key="5">
    <source>
        <dbReference type="RuleBase" id="RU000688"/>
    </source>
</evidence>
<evidence type="ECO:0000313" key="8">
    <source>
        <dbReference type="EnsemblMetazoa" id="XP_011680568"/>
    </source>
</evidence>
<reference evidence="9" key="1">
    <citation type="submission" date="2015-02" db="EMBL/GenBank/DDBJ databases">
        <title>Genome sequencing for Strongylocentrotus purpuratus.</title>
        <authorList>
            <person name="Murali S."/>
            <person name="Liu Y."/>
            <person name="Vee V."/>
            <person name="English A."/>
            <person name="Wang M."/>
            <person name="Skinner E."/>
            <person name="Han Y."/>
            <person name="Muzny D.M."/>
            <person name="Worley K.C."/>
            <person name="Gibbs R.A."/>
        </authorList>
    </citation>
    <scope>NUCLEOTIDE SEQUENCE</scope>
</reference>
<evidence type="ECO:0000259" key="7">
    <source>
        <dbReference type="PROSITE" id="PS50262"/>
    </source>
</evidence>
<dbReference type="KEGG" id="spu:100889602"/>
<dbReference type="InParanoid" id="A0A7M7HMB0"/>
<dbReference type="PROSITE" id="PS50262">
    <property type="entry name" value="G_PROTEIN_RECEP_F1_2"/>
    <property type="match status" value="1"/>
</dbReference>
<dbReference type="Gene3D" id="1.20.1070.10">
    <property type="entry name" value="Rhodopsin 7-helix transmembrane proteins"/>
    <property type="match status" value="1"/>
</dbReference>
<dbReference type="SUPFAM" id="SSF81321">
    <property type="entry name" value="Family A G protein-coupled receptor-like"/>
    <property type="match status" value="1"/>
</dbReference>
<protein>
    <recommendedName>
        <fullName evidence="7">G-protein coupled receptors family 1 profile domain-containing protein</fullName>
    </recommendedName>
</protein>
<dbReference type="OMA" id="MMTTHIL"/>
<dbReference type="PANTHER" id="PTHR45698">
    <property type="entry name" value="TRACE AMINE-ASSOCIATED RECEPTOR 19N-RELATED"/>
    <property type="match status" value="1"/>
</dbReference>
<comment type="subcellular location">
    <subcellularLocation>
        <location evidence="1">Membrane</location>
    </subcellularLocation>
</comment>
<evidence type="ECO:0000256" key="3">
    <source>
        <dbReference type="ARBA" id="ARBA00022989"/>
    </source>
</evidence>
<keyword evidence="9" id="KW-1185">Reference proteome</keyword>
<keyword evidence="5" id="KW-0675">Receptor</keyword>
<dbReference type="Proteomes" id="UP000007110">
    <property type="component" value="Unassembled WGS sequence"/>
</dbReference>
<dbReference type="PANTHER" id="PTHR45698:SF1">
    <property type="entry name" value="TRACE AMINE-ASSOCIATED RECEPTOR 13C-LIKE"/>
    <property type="match status" value="1"/>
</dbReference>